<evidence type="ECO:0000313" key="2">
    <source>
        <dbReference type="EMBL" id="CAM75677.1"/>
    </source>
</evidence>
<dbReference type="EMBL" id="CU459003">
    <property type="protein sequence ID" value="CAM75677.1"/>
    <property type="molecule type" value="Genomic_DNA"/>
</dbReference>
<name>A4TYH0_9PROT</name>
<sequence>MPPEGRPFILCRHFRSKPGNPSKTALFRSIR</sequence>
<protein>
    <submittedName>
        <fullName evidence="2">Uncharacterized protein</fullName>
    </submittedName>
</protein>
<accession>A4TYH0</accession>
<evidence type="ECO:0000256" key="1">
    <source>
        <dbReference type="SAM" id="MobiDB-lite"/>
    </source>
</evidence>
<gene>
    <name evidence="2" type="ORF">MGR_3400</name>
</gene>
<feature type="region of interest" description="Disordered" evidence="1">
    <location>
        <begin position="1"/>
        <end position="31"/>
    </location>
</feature>
<reference evidence="2" key="1">
    <citation type="journal article" date="2007" name="J. Bacteriol.">
        <title>Comparative genome analysis of four magnetotactic bacteria reveals a complex set of group-specific genes implicated in magnetosome biomineralization and function.</title>
        <authorList>
            <person name="Richter M."/>
            <person name="Kube M."/>
            <person name="Bazylinski D.A."/>
            <person name="Lombardot T."/>
            <person name="Gloeckner F.O."/>
            <person name="Reinhardt R."/>
            <person name="Schueler D."/>
        </authorList>
    </citation>
    <scope>NUCLEOTIDE SEQUENCE</scope>
    <source>
        <strain evidence="2">MSR-1</strain>
    </source>
</reference>
<dbReference type="AlphaFoldDB" id="A4TYH0"/>
<organism evidence="2">
    <name type="scientific">Magnetospirillum gryphiswaldense</name>
    <dbReference type="NCBI Taxonomy" id="55518"/>
    <lineage>
        <taxon>Bacteria</taxon>
        <taxon>Pseudomonadati</taxon>
        <taxon>Pseudomonadota</taxon>
        <taxon>Alphaproteobacteria</taxon>
        <taxon>Rhodospirillales</taxon>
        <taxon>Rhodospirillaceae</taxon>
        <taxon>Magnetospirillum</taxon>
    </lineage>
</organism>
<proteinExistence type="predicted"/>